<dbReference type="Proteomes" id="UP000238312">
    <property type="component" value="Unassembled WGS sequence"/>
</dbReference>
<feature type="signal peptide" evidence="1">
    <location>
        <begin position="1"/>
        <end position="24"/>
    </location>
</feature>
<name>A0A2T0N5P6_9ACTN</name>
<reference evidence="2 3" key="1">
    <citation type="submission" date="2018-03" db="EMBL/GenBank/DDBJ databases">
        <title>Genomic Encyclopedia of Type Strains, Phase III (KMG-III): the genomes of soil and plant-associated and newly described type strains.</title>
        <authorList>
            <person name="Whitman W."/>
        </authorList>
    </citation>
    <scope>NUCLEOTIDE SEQUENCE [LARGE SCALE GENOMIC DNA]</scope>
    <source>
        <strain evidence="2 3">CGMCC 4.7104</strain>
    </source>
</reference>
<keyword evidence="1" id="KW-0732">Signal</keyword>
<dbReference type="OrthoDB" id="3507435at2"/>
<accession>A0A2T0N5P6</accession>
<evidence type="ECO:0000256" key="1">
    <source>
        <dbReference type="SAM" id="SignalP"/>
    </source>
</evidence>
<proteinExistence type="predicted"/>
<dbReference type="AlphaFoldDB" id="A0A2T0N5P6"/>
<organism evidence="2 3">
    <name type="scientific">Nonomuraea fuscirosea</name>
    <dbReference type="NCBI Taxonomy" id="1291556"/>
    <lineage>
        <taxon>Bacteria</taxon>
        <taxon>Bacillati</taxon>
        <taxon>Actinomycetota</taxon>
        <taxon>Actinomycetes</taxon>
        <taxon>Streptosporangiales</taxon>
        <taxon>Streptosporangiaceae</taxon>
        <taxon>Nonomuraea</taxon>
    </lineage>
</organism>
<feature type="chain" id="PRO_5015660379" evidence="1">
    <location>
        <begin position="25"/>
        <end position="358"/>
    </location>
</feature>
<dbReference type="RefSeq" id="WP_106237957.1">
    <property type="nucleotide sequence ID" value="NZ_PVNG01000004.1"/>
</dbReference>
<evidence type="ECO:0000313" key="3">
    <source>
        <dbReference type="Proteomes" id="UP000238312"/>
    </source>
</evidence>
<gene>
    <name evidence="2" type="ORF">B0I32_104433</name>
</gene>
<dbReference type="EMBL" id="PVNG01000004">
    <property type="protein sequence ID" value="PRX67676.1"/>
    <property type="molecule type" value="Genomic_DNA"/>
</dbReference>
<sequence>MRTAAAILSFVLAVTLPPAVPAGAAPAAIPAPAAASASVSGSLAGLPDGKSTFVVSQGHLKASSRQNWLRLGSYRFAANGTVSASLYLWWQRNPKARQRTGTRPDPSCTTKAGGVASKPRACEVLTAGGFTGAPDESRTGTYSVAGDVLTIRWKIAQKWTEQWNVRRSPDGKLARLDLRSSTLATHGYGYGSNAALGTRRAMTSVKAFPGSLRQDLTSWASGKMVTSRNQPFGHSAFRACAATTSCLTYLQPSSRGACQKSGGCPKYGGGTRANVSSIQYYLTMISKTDRRDTLWHWCTCLAMERGQFCYTGNSHVKPLMQIIDDSGAFRGWVGAEASFSTGSRASDMLAVLRISDFR</sequence>
<protein>
    <submittedName>
        <fullName evidence="2">Uncharacterized protein</fullName>
    </submittedName>
</protein>
<comment type="caution">
    <text evidence="2">The sequence shown here is derived from an EMBL/GenBank/DDBJ whole genome shotgun (WGS) entry which is preliminary data.</text>
</comment>
<evidence type="ECO:0000313" key="2">
    <source>
        <dbReference type="EMBL" id="PRX67676.1"/>
    </source>
</evidence>
<keyword evidence="3" id="KW-1185">Reference proteome</keyword>